<evidence type="ECO:0000313" key="3">
    <source>
        <dbReference type="Proteomes" id="UP000217257"/>
    </source>
</evidence>
<dbReference type="Proteomes" id="UP000217257">
    <property type="component" value="Chromosome"/>
</dbReference>
<sequence length="473" mass="51909">MFRRLIVGAAVFLSGVALAKPPAGGAFCSTYPTAPVCVGQQPACTYCHVAPPQRNVFGASLEPHLVPNAARPLSDGDFAAALPSALKAVEAQDADGDGVPNLVEIQRGTFPADPNSVPTDTGRCQAGENSQYDVCHYDARFAYKRLLLDFCGTPVTYAQLKEFSALSADARLARLDAELDRCTQSEFWRGKNGQLWKLAHPKVRPVGSLKGGPEDAGAIPLADYYDDYALYAYAQLDDHDAREVMTARHYVRRETHPTRYSVTQTLPLQAVDELHRAGNITSAWSLIYFVMFSALPRNAASQAYRAYLGLDIAKQEGLFSIPGEPRDYDAKGVDAPACAACHATLDPLSYPFRNYEGLSFPRNPEVPWASYVPGRIEKRFANASPIITQMPETGYLFGQPVSSLVEWAQVGANSDAFAISAVTDYWKLLVGHPPTAEEHAEFVATWQRFKGTHQYRVQRMLHDLIRTEAYGAP</sequence>
<accession>A0A250JGS7</accession>
<dbReference type="KEGG" id="cfus:CYFUS_008574"/>
<gene>
    <name evidence="2" type="ORF">CYFUS_008574</name>
</gene>
<dbReference type="RefSeq" id="WP_198316338.1">
    <property type="nucleotide sequence ID" value="NZ_CP022098.1"/>
</dbReference>
<proteinExistence type="predicted"/>
<evidence type="ECO:0000256" key="1">
    <source>
        <dbReference type="SAM" id="SignalP"/>
    </source>
</evidence>
<dbReference type="AlphaFoldDB" id="A0A250JGS7"/>
<evidence type="ECO:0000313" key="2">
    <source>
        <dbReference type="EMBL" id="ATB43095.1"/>
    </source>
</evidence>
<feature type="signal peptide" evidence="1">
    <location>
        <begin position="1"/>
        <end position="19"/>
    </location>
</feature>
<keyword evidence="1" id="KW-0732">Signal</keyword>
<reference evidence="2 3" key="1">
    <citation type="submission" date="2017-06" db="EMBL/GenBank/DDBJ databases">
        <title>Sequencing and comparative analysis of myxobacterial genomes.</title>
        <authorList>
            <person name="Rupp O."/>
            <person name="Goesmann A."/>
            <person name="Sogaard-Andersen L."/>
        </authorList>
    </citation>
    <scope>NUCLEOTIDE SEQUENCE [LARGE SCALE GENOMIC DNA]</scope>
    <source>
        <strain evidence="2 3">DSM 52655</strain>
    </source>
</reference>
<organism evidence="2 3">
    <name type="scientific">Cystobacter fuscus</name>
    <dbReference type="NCBI Taxonomy" id="43"/>
    <lineage>
        <taxon>Bacteria</taxon>
        <taxon>Pseudomonadati</taxon>
        <taxon>Myxococcota</taxon>
        <taxon>Myxococcia</taxon>
        <taxon>Myxococcales</taxon>
        <taxon>Cystobacterineae</taxon>
        <taxon>Archangiaceae</taxon>
        <taxon>Cystobacter</taxon>
    </lineage>
</organism>
<protein>
    <recommendedName>
        <fullName evidence="4">Cytochrome c domain-containing protein</fullName>
    </recommendedName>
</protein>
<name>A0A250JGS7_9BACT</name>
<evidence type="ECO:0008006" key="4">
    <source>
        <dbReference type="Google" id="ProtNLM"/>
    </source>
</evidence>
<feature type="chain" id="PRO_5012309730" description="Cytochrome c domain-containing protein" evidence="1">
    <location>
        <begin position="20"/>
        <end position="473"/>
    </location>
</feature>
<dbReference type="EMBL" id="CP022098">
    <property type="protein sequence ID" value="ATB43095.1"/>
    <property type="molecule type" value="Genomic_DNA"/>
</dbReference>